<feature type="domain" description="HAT C-terminal dimerisation" evidence="2">
    <location>
        <begin position="340"/>
        <end position="372"/>
    </location>
</feature>
<evidence type="ECO:0000313" key="4">
    <source>
        <dbReference type="EMBL" id="CAI9284478.1"/>
    </source>
</evidence>
<dbReference type="InterPro" id="IPR052035">
    <property type="entry name" value="ZnF_BED_domain_contain"/>
</dbReference>
<reference evidence="4" key="1">
    <citation type="submission" date="2023-04" db="EMBL/GenBank/DDBJ databases">
        <authorList>
            <person name="Vijverberg K."/>
            <person name="Xiong W."/>
            <person name="Schranz E."/>
        </authorList>
    </citation>
    <scope>NUCLEOTIDE SEQUENCE</scope>
</reference>
<dbReference type="Pfam" id="PF05699">
    <property type="entry name" value="Dimer_Tnp_hAT"/>
    <property type="match status" value="1"/>
</dbReference>
<evidence type="ECO:0008006" key="6">
    <source>
        <dbReference type="Google" id="ProtNLM"/>
    </source>
</evidence>
<sequence>MVVTTHFIDEDWVMHKRIINFKSLDSHKGEDIGRTLLTCIEEWGINNVMTITVDNASANDKAIEILMKKLPNLYDGGKQLHVRCMAHIFNLIFRDGFDQHQSSIKCMQKVVTYITNSTQQIQRFKECMKELNVESKKFLCNDSPTRWNSTYELLKIAVQLEKVFGMFEVKDPTFVRDVLTPSKEDFNICRAMVGFLEKFKEWAASPQFCLIGKDMIDKYDKYWGNLEKLNDFLYFAVTLDPRFKFDFLQQAFEKLIKLKNPQKDPMLNSEVILKAKVLIRGLQQRFENFFYFYKSKFDNSGSSQNQTHGHEDVVVIDDENDFMGDLIVQTDYPSASMETELTRYLHEQLVKYNKDFDILLWWKQNASRYPIIFWDCKSLLWRQRWRSGQILDPYRTNLSANIVEALVCTQYWVWKSRKQIVDNIDEILKDDKVAKALEEAIRTEMERENNQLIFSNS</sequence>
<dbReference type="InterPro" id="IPR008906">
    <property type="entry name" value="HATC_C_dom"/>
</dbReference>
<dbReference type="AlphaFoldDB" id="A0AA35Z2I6"/>
<proteinExistence type="predicted"/>
<dbReference type="InterPro" id="IPR012337">
    <property type="entry name" value="RNaseH-like_sf"/>
</dbReference>
<dbReference type="PANTHER" id="PTHR46481:SF7">
    <property type="entry name" value="ZINC FINGER BED DOMAIN-CONTAINING PROTEIN RICESLEEPER 2-LIKE"/>
    <property type="match status" value="1"/>
</dbReference>
<dbReference type="GO" id="GO:0003677">
    <property type="term" value="F:DNA binding"/>
    <property type="evidence" value="ECO:0007669"/>
    <property type="project" value="UniProtKB-KW"/>
</dbReference>
<dbReference type="EMBL" id="OX465081">
    <property type="protein sequence ID" value="CAI9284478.1"/>
    <property type="molecule type" value="Genomic_DNA"/>
</dbReference>
<feature type="domain" description="hAT-like transposase RNase-H fold" evidence="3">
    <location>
        <begin position="211"/>
        <end position="258"/>
    </location>
</feature>
<organism evidence="4 5">
    <name type="scientific">Lactuca saligna</name>
    <name type="common">Willowleaf lettuce</name>
    <dbReference type="NCBI Taxonomy" id="75948"/>
    <lineage>
        <taxon>Eukaryota</taxon>
        <taxon>Viridiplantae</taxon>
        <taxon>Streptophyta</taxon>
        <taxon>Embryophyta</taxon>
        <taxon>Tracheophyta</taxon>
        <taxon>Spermatophyta</taxon>
        <taxon>Magnoliopsida</taxon>
        <taxon>eudicotyledons</taxon>
        <taxon>Gunneridae</taxon>
        <taxon>Pentapetalae</taxon>
        <taxon>asterids</taxon>
        <taxon>campanulids</taxon>
        <taxon>Asterales</taxon>
        <taxon>Asteraceae</taxon>
        <taxon>Cichorioideae</taxon>
        <taxon>Cichorieae</taxon>
        <taxon>Lactucinae</taxon>
        <taxon>Lactuca</taxon>
    </lineage>
</organism>
<dbReference type="PANTHER" id="PTHR46481">
    <property type="entry name" value="ZINC FINGER BED DOMAIN-CONTAINING PROTEIN 4"/>
    <property type="match status" value="1"/>
</dbReference>
<evidence type="ECO:0000259" key="2">
    <source>
        <dbReference type="Pfam" id="PF05699"/>
    </source>
</evidence>
<dbReference type="Pfam" id="PF14372">
    <property type="entry name" value="hAT-like_RNase-H"/>
    <property type="match status" value="1"/>
</dbReference>
<dbReference type="InterPro" id="IPR025525">
    <property type="entry name" value="hAT-like_transposase_RNase-H"/>
</dbReference>
<dbReference type="GO" id="GO:0046983">
    <property type="term" value="F:protein dimerization activity"/>
    <property type="evidence" value="ECO:0007669"/>
    <property type="project" value="InterPro"/>
</dbReference>
<evidence type="ECO:0000256" key="1">
    <source>
        <dbReference type="ARBA" id="ARBA00023125"/>
    </source>
</evidence>
<protein>
    <recommendedName>
        <fullName evidence="6">hAT-like transposase RNase-H fold domain-containing protein</fullName>
    </recommendedName>
</protein>
<dbReference type="SUPFAM" id="SSF53098">
    <property type="entry name" value="Ribonuclease H-like"/>
    <property type="match status" value="1"/>
</dbReference>
<evidence type="ECO:0000313" key="5">
    <source>
        <dbReference type="Proteomes" id="UP001177003"/>
    </source>
</evidence>
<dbReference type="Proteomes" id="UP001177003">
    <property type="component" value="Chromosome 5"/>
</dbReference>
<evidence type="ECO:0000259" key="3">
    <source>
        <dbReference type="Pfam" id="PF14372"/>
    </source>
</evidence>
<name>A0AA35Z2I6_LACSI</name>
<accession>A0AA35Z2I6</accession>
<keyword evidence="1" id="KW-0238">DNA-binding</keyword>
<keyword evidence="5" id="KW-1185">Reference proteome</keyword>
<gene>
    <name evidence="4" type="ORF">LSALG_LOCUS24003</name>
</gene>